<dbReference type="KEGG" id="fte:Fluta_0597"/>
<reference evidence="2" key="2">
    <citation type="submission" date="2011-02" db="EMBL/GenBank/DDBJ databases">
        <title>The complete genome of Fluviicola taffensis DSM 16823.</title>
        <authorList>
            <consortium name="US DOE Joint Genome Institute (JGI-PGF)"/>
            <person name="Lucas S."/>
            <person name="Copeland A."/>
            <person name="Lapidus A."/>
            <person name="Bruce D."/>
            <person name="Goodwin L."/>
            <person name="Pitluck S."/>
            <person name="Kyrpides N."/>
            <person name="Mavromatis K."/>
            <person name="Ivanova N."/>
            <person name="Mikhailova N."/>
            <person name="Pagani I."/>
            <person name="Chertkov O."/>
            <person name="Detter J.C."/>
            <person name="Han C."/>
            <person name="Tapia R."/>
            <person name="Land M."/>
            <person name="Hauser L."/>
            <person name="Markowitz V."/>
            <person name="Cheng J.-F."/>
            <person name="Hugenholtz P."/>
            <person name="Woyke T."/>
            <person name="Wu D."/>
            <person name="Tindall B."/>
            <person name="Pomrenke H.G."/>
            <person name="Brambilla E."/>
            <person name="Klenk H.-P."/>
            <person name="Eisen J.A."/>
        </authorList>
    </citation>
    <scope>NUCLEOTIDE SEQUENCE [LARGE SCALE GENOMIC DNA]</scope>
    <source>
        <strain evidence="2">DSM 16823 / RW262 / RW262</strain>
    </source>
</reference>
<dbReference type="STRING" id="755732.Fluta_0597"/>
<dbReference type="HOGENOM" id="CLU_605139_0_0_10"/>
<dbReference type="RefSeq" id="WP_013685373.1">
    <property type="nucleotide sequence ID" value="NC_015321.1"/>
</dbReference>
<dbReference type="eggNOG" id="ENOG5032WUY">
    <property type="taxonomic scope" value="Bacteria"/>
</dbReference>
<accession>F2IGJ5</accession>
<name>F2IGJ5_FLUTR</name>
<reference evidence="1 2" key="1">
    <citation type="journal article" date="2011" name="Stand. Genomic Sci.">
        <title>Complete genome sequence of the gliding freshwater bacterium Fluviicola taffensis type strain (RW262).</title>
        <authorList>
            <person name="Woyke T."/>
            <person name="Chertkov O."/>
            <person name="Lapidus A."/>
            <person name="Nolan M."/>
            <person name="Lucas S."/>
            <person name="Del Rio T.G."/>
            <person name="Tice H."/>
            <person name="Cheng J.F."/>
            <person name="Tapia R."/>
            <person name="Han C."/>
            <person name="Goodwin L."/>
            <person name="Pitluck S."/>
            <person name="Liolios K."/>
            <person name="Pagani I."/>
            <person name="Ivanova N."/>
            <person name="Huntemann M."/>
            <person name="Mavromatis K."/>
            <person name="Mikhailova N."/>
            <person name="Pati A."/>
            <person name="Chen A."/>
            <person name="Palaniappan K."/>
            <person name="Land M."/>
            <person name="Hauser L."/>
            <person name="Brambilla E.M."/>
            <person name="Rohde M."/>
            <person name="Mwirichia R."/>
            <person name="Sikorski J."/>
            <person name="Tindall B.J."/>
            <person name="Goker M."/>
            <person name="Bristow J."/>
            <person name="Eisen J.A."/>
            <person name="Markowitz V."/>
            <person name="Hugenholtz P."/>
            <person name="Klenk H.P."/>
            <person name="Kyrpides N.C."/>
        </authorList>
    </citation>
    <scope>NUCLEOTIDE SEQUENCE [LARGE SCALE GENOMIC DNA]</scope>
    <source>
        <strain evidence="2">DSM 16823 / RW262 / RW262</strain>
    </source>
</reference>
<dbReference type="OrthoDB" id="1365454at2"/>
<evidence type="ECO:0000313" key="2">
    <source>
        <dbReference type="Proteomes" id="UP000007463"/>
    </source>
</evidence>
<dbReference type="AlphaFoldDB" id="F2IGJ5"/>
<evidence type="ECO:0000313" key="1">
    <source>
        <dbReference type="EMBL" id="AEA42601.1"/>
    </source>
</evidence>
<sequence>MNFCQPLFKLSYGEFHIHAHGVNPPKDWEPPKGFPFCCPFHQETVKVSEEYVAKFPLCCNEHKQLAKRLGFKNSQFKYLKTKIINQLSYTEFLIENNIKNLDWYEDITDYIEFNLHSFGSPPIGQHIYFRRIEGQIKRNSFKMPLAKQKKLVSYINQIQSPKKKYQSADLNALVDIYNKWFNSFPFELTFLVNLKNHFSKQLPIVKEILRTNRYSGQTAFVTHTEESMVELLIGLTNQILKLINTKELIQKGHISDIEATRFELVCQERVIKSKKLFEDYTNQEREYLATIKQWLTDEKEFFNDLKTFDKKSIMPPAIRSKLKKGETTSFKPKHGKDEKIKAIIYELNREFYLLNEEKCTPDDLLNVLLAKQIKYEKDIHFNCYTNQLALIITQFKNRKYFDGLSYASVVNTDFFYSKEGSKLKGNIFSSSWNQNPNPERETEIVAIFDKFQ</sequence>
<dbReference type="EMBL" id="CP002542">
    <property type="protein sequence ID" value="AEA42601.1"/>
    <property type="molecule type" value="Genomic_DNA"/>
</dbReference>
<gene>
    <name evidence="1" type="ordered locus">Fluta_0597</name>
</gene>
<protein>
    <submittedName>
        <fullName evidence="1">Uncharacterized protein</fullName>
    </submittedName>
</protein>
<organism evidence="1 2">
    <name type="scientific">Fluviicola taffensis (strain DSM 16823 / NCIMB 13979 / RW262)</name>
    <dbReference type="NCBI Taxonomy" id="755732"/>
    <lineage>
        <taxon>Bacteria</taxon>
        <taxon>Pseudomonadati</taxon>
        <taxon>Bacteroidota</taxon>
        <taxon>Flavobacteriia</taxon>
        <taxon>Flavobacteriales</taxon>
        <taxon>Crocinitomicaceae</taxon>
        <taxon>Fluviicola</taxon>
    </lineage>
</organism>
<keyword evidence="2" id="KW-1185">Reference proteome</keyword>
<proteinExistence type="predicted"/>
<dbReference type="Proteomes" id="UP000007463">
    <property type="component" value="Chromosome"/>
</dbReference>